<sequence length="169" mass="20047">MIKRIQLNPEHDENAYRYGEYYFNTENKLVRVGGVLDELEEIELWDELENASFFLELPFKAGDIVKVETLCNPTYYGVFTGRWKKNPYPKFIEMTCSLDVYIPDRDLFDYTDDTPVLGMTLCKEEELPEREAPLRLLSQVYTGDMDICSMLMYYGRKEMKRALEVKRFQ</sequence>
<name>A0A3E5GWC6_9FIRM</name>
<comment type="caution">
    <text evidence="1">The sequence shown here is derived from an EMBL/GenBank/DDBJ whole genome shotgun (WGS) entry which is preliminary data.</text>
</comment>
<gene>
    <name evidence="1" type="ORF">DXB12_02770</name>
</gene>
<evidence type="ECO:0000313" key="1">
    <source>
        <dbReference type="EMBL" id="RGO54042.1"/>
    </source>
</evidence>
<protein>
    <submittedName>
        <fullName evidence="1">Uncharacterized protein</fullName>
    </submittedName>
</protein>
<proteinExistence type="predicted"/>
<dbReference type="RefSeq" id="WP_117612889.1">
    <property type="nucleotide sequence ID" value="NZ_QSVQ01000002.1"/>
</dbReference>
<dbReference type="EMBL" id="QSVQ01000002">
    <property type="protein sequence ID" value="RGO54042.1"/>
    <property type="molecule type" value="Genomic_DNA"/>
</dbReference>
<dbReference type="Proteomes" id="UP000261055">
    <property type="component" value="Unassembled WGS sequence"/>
</dbReference>
<evidence type="ECO:0000313" key="2">
    <source>
        <dbReference type="Proteomes" id="UP000261055"/>
    </source>
</evidence>
<keyword evidence="2" id="KW-1185">Reference proteome</keyword>
<dbReference type="AlphaFoldDB" id="A0A3E5GWC6"/>
<accession>A0A3E5GWC6</accession>
<reference evidence="1 2" key="1">
    <citation type="submission" date="2018-08" db="EMBL/GenBank/DDBJ databases">
        <title>A genome reference for cultivated species of the human gut microbiota.</title>
        <authorList>
            <person name="Zou Y."/>
            <person name="Xue W."/>
            <person name="Luo G."/>
        </authorList>
    </citation>
    <scope>NUCLEOTIDE SEQUENCE [LARGE SCALE GENOMIC DNA]</scope>
    <source>
        <strain evidence="1 2">OM02-12</strain>
    </source>
</reference>
<organism evidence="1 2">
    <name type="scientific">Dorea formicigenerans</name>
    <dbReference type="NCBI Taxonomy" id="39486"/>
    <lineage>
        <taxon>Bacteria</taxon>
        <taxon>Bacillati</taxon>
        <taxon>Bacillota</taxon>
        <taxon>Clostridia</taxon>
        <taxon>Lachnospirales</taxon>
        <taxon>Lachnospiraceae</taxon>
        <taxon>Dorea</taxon>
    </lineage>
</organism>